<evidence type="ECO:0000313" key="2">
    <source>
        <dbReference type="Proteomes" id="UP001629059"/>
    </source>
</evidence>
<reference evidence="1 2" key="1">
    <citation type="submission" date="2024-06" db="EMBL/GenBank/DDBJ databases">
        <authorList>
            <person name="Kaempfer P."/>
            <person name="Viver T."/>
        </authorList>
    </citation>
    <scope>NUCLEOTIDE SEQUENCE [LARGE SCALE GENOMIC DNA]</scope>
    <source>
        <strain evidence="1 2">ST-75</strain>
    </source>
</reference>
<dbReference type="InterPro" id="IPR011322">
    <property type="entry name" value="N-reg_PII-like_a/b"/>
</dbReference>
<keyword evidence="2" id="KW-1185">Reference proteome</keyword>
<comment type="caution">
    <text evidence="1">The sequence shown here is derived from an EMBL/GenBank/DDBJ whole genome shotgun (WGS) entry which is preliminary data.</text>
</comment>
<evidence type="ECO:0000313" key="1">
    <source>
        <dbReference type="EMBL" id="MFL9837798.1"/>
    </source>
</evidence>
<name>A0ABW8YF29_9FLAO</name>
<sequence length="79" mass="8870">MKDFITAAVFSYPHEIAILKHLLTEAGINFYFENETITAIAPLYSHALGGIKLKVHTNDLDTVKEILKNLEDSNNLKIV</sequence>
<proteinExistence type="predicted"/>
<accession>A0ABW8YF29</accession>
<protein>
    <submittedName>
        <fullName evidence="1">DUF2007 domain-containing protein</fullName>
    </submittedName>
</protein>
<dbReference type="SUPFAM" id="SSF54913">
    <property type="entry name" value="GlnB-like"/>
    <property type="match status" value="1"/>
</dbReference>
<dbReference type="EMBL" id="JBELQB010000006">
    <property type="protein sequence ID" value="MFL9837798.1"/>
    <property type="molecule type" value="Genomic_DNA"/>
</dbReference>
<dbReference type="RefSeq" id="WP_330443999.1">
    <property type="nucleotide sequence ID" value="NZ_JBELQB010000006.1"/>
</dbReference>
<dbReference type="Proteomes" id="UP001629059">
    <property type="component" value="Unassembled WGS sequence"/>
</dbReference>
<organism evidence="1 2">
    <name type="scientific">Flavobacterium rhizophilum</name>
    <dbReference type="NCBI Taxonomy" id="3163296"/>
    <lineage>
        <taxon>Bacteria</taxon>
        <taxon>Pseudomonadati</taxon>
        <taxon>Bacteroidota</taxon>
        <taxon>Flavobacteriia</taxon>
        <taxon>Flavobacteriales</taxon>
        <taxon>Flavobacteriaceae</taxon>
        <taxon>Flavobacterium</taxon>
    </lineage>
</organism>
<gene>
    <name evidence="1" type="ORF">ABS768_09835</name>
</gene>